<dbReference type="EMBL" id="AMRG01000005">
    <property type="protein sequence ID" value="EKE84404.1"/>
    <property type="molecule type" value="Genomic_DNA"/>
</dbReference>
<accession>K2KPM5</accession>
<comment type="caution">
    <text evidence="1">The sequence shown here is derived from an EMBL/GenBank/DDBJ whole genome shotgun (WGS) entry which is preliminary data.</text>
</comment>
<dbReference type="Proteomes" id="UP000014115">
    <property type="component" value="Unassembled WGS sequence"/>
</dbReference>
<sequence length="204" mass="22712">MSTRLFTVAEQGLLPQALLTASLRTPLRSRFSDSWGQLQQQRPSSYQDCLSYALSPLPLTTRVYPASSSSAAQATQKTTRQPLRDAQLYWQQLHLNDGSLCSELMVMCYQHSLYISCLNLLPASYGLYAPLQPNHAMRYIDQLLQRTLSAVSEAALISGCEWLVSTLINPNLAVLFKRHGFRLAAGGGDVVGLRLPARFCRHLI</sequence>
<evidence type="ECO:0000313" key="2">
    <source>
        <dbReference type="Proteomes" id="UP000014115"/>
    </source>
</evidence>
<gene>
    <name evidence="1" type="ORF">A10D4_05032</name>
</gene>
<organism evidence="1 2">
    <name type="scientific">Idiomarina xiamenensis 10-D-4</name>
    <dbReference type="NCBI Taxonomy" id="740709"/>
    <lineage>
        <taxon>Bacteria</taxon>
        <taxon>Pseudomonadati</taxon>
        <taxon>Pseudomonadota</taxon>
        <taxon>Gammaproteobacteria</taxon>
        <taxon>Alteromonadales</taxon>
        <taxon>Idiomarinaceae</taxon>
        <taxon>Idiomarina</taxon>
    </lineage>
</organism>
<dbReference type="OrthoDB" id="7057906at2"/>
<dbReference type="RefSeq" id="WP_008488128.1">
    <property type="nucleotide sequence ID" value="NZ_AMRG01000005.1"/>
</dbReference>
<keyword evidence="2" id="KW-1185">Reference proteome</keyword>
<proteinExistence type="predicted"/>
<dbReference type="STRING" id="740709.A10D4_05032"/>
<evidence type="ECO:0000313" key="1">
    <source>
        <dbReference type="EMBL" id="EKE84404.1"/>
    </source>
</evidence>
<name>K2KPM5_9GAMM</name>
<protein>
    <submittedName>
        <fullName evidence="1">Uncharacterized protein</fullName>
    </submittedName>
</protein>
<reference evidence="1 2" key="1">
    <citation type="journal article" date="2012" name="J. Bacteriol.">
        <title>Genome Sequence of Idiomarina xiamenensis Type Strain 10-D-4.</title>
        <authorList>
            <person name="Lai Q."/>
            <person name="Wang L."/>
            <person name="Wang W."/>
            <person name="Shao Z."/>
        </authorList>
    </citation>
    <scope>NUCLEOTIDE SEQUENCE [LARGE SCALE GENOMIC DNA]</scope>
    <source>
        <strain evidence="1 2">10-D-4</strain>
    </source>
</reference>
<dbReference type="AlphaFoldDB" id="K2KPM5"/>
<dbReference type="PATRIC" id="fig|740709.3.peg.1022"/>